<gene>
    <name evidence="4" type="ORF">JIN81_10495</name>
</gene>
<dbReference type="GO" id="GO:0003723">
    <property type="term" value="F:RNA binding"/>
    <property type="evidence" value="ECO:0007669"/>
    <property type="project" value="InterPro"/>
</dbReference>
<dbReference type="Pfam" id="PF00588">
    <property type="entry name" value="SpoU_methylase"/>
    <property type="match status" value="1"/>
</dbReference>
<dbReference type="PANTHER" id="PTHR46429">
    <property type="entry name" value="23S RRNA (GUANOSINE-2'-O-)-METHYLTRANSFERASE RLMB"/>
    <property type="match status" value="1"/>
</dbReference>
<dbReference type="InterPro" id="IPR029028">
    <property type="entry name" value="Alpha/beta_knot_MTases"/>
</dbReference>
<evidence type="ECO:0000313" key="4">
    <source>
        <dbReference type="EMBL" id="MBK1827453.1"/>
    </source>
</evidence>
<dbReference type="GO" id="GO:0005829">
    <property type="term" value="C:cytosol"/>
    <property type="evidence" value="ECO:0007669"/>
    <property type="project" value="TreeGrafter"/>
</dbReference>
<dbReference type="InterPro" id="IPR004441">
    <property type="entry name" value="rRNA_MeTrfase_TrmH"/>
</dbReference>
<evidence type="ECO:0000259" key="3">
    <source>
        <dbReference type="Pfam" id="PF00588"/>
    </source>
</evidence>
<accession>A0A934RB86</accession>
<keyword evidence="5" id="KW-1185">Reference proteome</keyword>
<evidence type="ECO:0000313" key="5">
    <source>
        <dbReference type="Proteomes" id="UP000658278"/>
    </source>
</evidence>
<sequence length="260" mass="27848">MDEAEWMQELQLQMKERTDPWVVLEGRHAVEGAMGGWWDIVGVLAGEHCEWEPPDWSGLVVIRRDRKTVEATAGYAFHRGVIGLARQPDEVADVHGLMSELDADATVVVCPRLSDPSNVGAIIRNAAALGAAAVILGSEGASPFERKAVRASSGALFRVPVRVADSGQVLRCLKAGGFRLIGTSGHKNATALTQLDGVEGRVALVIGSEAEGLGSFWEKACDCLTRIPMESGMDSMNAAAASAVCLWELQRLREAALDEE</sequence>
<name>A0A934RB86_9BACT</name>
<dbReference type="InterPro" id="IPR001537">
    <property type="entry name" value="SpoU_MeTrfase"/>
</dbReference>
<dbReference type="Proteomes" id="UP000658278">
    <property type="component" value="Unassembled WGS sequence"/>
</dbReference>
<dbReference type="PANTHER" id="PTHR46429:SF1">
    <property type="entry name" value="23S RRNA (GUANOSINE-2'-O-)-METHYLTRANSFERASE RLMB"/>
    <property type="match status" value="1"/>
</dbReference>
<comment type="caution">
    <text evidence="4">The sequence shown here is derived from an EMBL/GenBank/DDBJ whole genome shotgun (WGS) entry which is preliminary data.</text>
</comment>
<keyword evidence="2" id="KW-0808">Transferase</keyword>
<dbReference type="InterPro" id="IPR029026">
    <property type="entry name" value="tRNA_m1G_MTases_N"/>
</dbReference>
<dbReference type="GO" id="GO:0008173">
    <property type="term" value="F:RNA methyltransferase activity"/>
    <property type="evidence" value="ECO:0007669"/>
    <property type="project" value="InterPro"/>
</dbReference>
<dbReference type="GO" id="GO:0032259">
    <property type="term" value="P:methylation"/>
    <property type="evidence" value="ECO:0007669"/>
    <property type="project" value="UniProtKB-KW"/>
</dbReference>
<dbReference type="EMBL" id="JAENII010000007">
    <property type="protein sequence ID" value="MBK1827453.1"/>
    <property type="molecule type" value="Genomic_DNA"/>
</dbReference>
<dbReference type="SUPFAM" id="SSF75217">
    <property type="entry name" value="alpha/beta knot"/>
    <property type="match status" value="1"/>
</dbReference>
<dbReference type="Gene3D" id="3.40.1280.10">
    <property type="match status" value="1"/>
</dbReference>
<reference evidence="4" key="1">
    <citation type="submission" date="2021-01" db="EMBL/GenBank/DDBJ databases">
        <title>Modified the classification status of verrucomicrobia.</title>
        <authorList>
            <person name="Feng X."/>
        </authorList>
    </citation>
    <scope>NUCLEOTIDE SEQUENCE</scope>
    <source>
        <strain evidence="4">KCTC 22201</strain>
    </source>
</reference>
<keyword evidence="1 4" id="KW-0489">Methyltransferase</keyword>
<evidence type="ECO:0000256" key="2">
    <source>
        <dbReference type="ARBA" id="ARBA00022679"/>
    </source>
</evidence>
<protein>
    <submittedName>
        <fullName evidence="4">RNA methyltransferase</fullName>
    </submittedName>
</protein>
<organism evidence="4 5">
    <name type="scientific">Haloferula rosea</name>
    <dbReference type="NCBI Taxonomy" id="490093"/>
    <lineage>
        <taxon>Bacteria</taxon>
        <taxon>Pseudomonadati</taxon>
        <taxon>Verrucomicrobiota</taxon>
        <taxon>Verrucomicrobiia</taxon>
        <taxon>Verrucomicrobiales</taxon>
        <taxon>Verrucomicrobiaceae</taxon>
        <taxon>Haloferula</taxon>
    </lineage>
</organism>
<dbReference type="CDD" id="cd18095">
    <property type="entry name" value="SpoU-like_rRNA-MTase"/>
    <property type="match status" value="1"/>
</dbReference>
<dbReference type="AlphaFoldDB" id="A0A934RB86"/>
<dbReference type="GO" id="GO:0006396">
    <property type="term" value="P:RNA processing"/>
    <property type="evidence" value="ECO:0007669"/>
    <property type="project" value="InterPro"/>
</dbReference>
<proteinExistence type="predicted"/>
<feature type="domain" description="tRNA/rRNA methyltransferase SpoU type" evidence="3">
    <location>
        <begin position="106"/>
        <end position="247"/>
    </location>
</feature>
<evidence type="ECO:0000256" key="1">
    <source>
        <dbReference type="ARBA" id="ARBA00022603"/>
    </source>
</evidence>